<evidence type="ECO:0000313" key="2">
    <source>
        <dbReference type="EMBL" id="KAF5309433.1"/>
    </source>
</evidence>
<feature type="region of interest" description="Disordered" evidence="1">
    <location>
        <begin position="1"/>
        <end position="75"/>
    </location>
</feature>
<gene>
    <name evidence="2" type="ORF">D9619_012331</name>
</gene>
<dbReference type="EMBL" id="JAACJJ010000059">
    <property type="protein sequence ID" value="KAF5309433.1"/>
    <property type="molecule type" value="Genomic_DNA"/>
</dbReference>
<proteinExistence type="predicted"/>
<sequence length="104" mass="11772">MHKKREAGKQWRLQNSCKIKKTKRAADNTTAPSTEDDALLKLPRRLSRLRPTPLRCPPPSLDEWPSPSPSLPIPSVRKRNLKATIYSSTAVTQMACRGSRIPRQ</sequence>
<evidence type="ECO:0000256" key="1">
    <source>
        <dbReference type="SAM" id="MobiDB-lite"/>
    </source>
</evidence>
<accession>A0A8H5ERG6</accession>
<protein>
    <submittedName>
        <fullName evidence="2">Uncharacterized protein</fullName>
    </submittedName>
</protein>
<reference evidence="2 3" key="1">
    <citation type="journal article" date="2020" name="ISME J.">
        <title>Uncovering the hidden diversity of litter-decomposition mechanisms in mushroom-forming fungi.</title>
        <authorList>
            <person name="Floudas D."/>
            <person name="Bentzer J."/>
            <person name="Ahren D."/>
            <person name="Johansson T."/>
            <person name="Persson P."/>
            <person name="Tunlid A."/>
        </authorList>
    </citation>
    <scope>NUCLEOTIDE SEQUENCE [LARGE SCALE GENOMIC DNA]</scope>
    <source>
        <strain evidence="2 3">CBS 101986</strain>
    </source>
</reference>
<organism evidence="2 3">
    <name type="scientific">Psilocybe cf. subviscida</name>
    <dbReference type="NCBI Taxonomy" id="2480587"/>
    <lineage>
        <taxon>Eukaryota</taxon>
        <taxon>Fungi</taxon>
        <taxon>Dikarya</taxon>
        <taxon>Basidiomycota</taxon>
        <taxon>Agaricomycotina</taxon>
        <taxon>Agaricomycetes</taxon>
        <taxon>Agaricomycetidae</taxon>
        <taxon>Agaricales</taxon>
        <taxon>Agaricineae</taxon>
        <taxon>Strophariaceae</taxon>
        <taxon>Psilocybe</taxon>
    </lineage>
</organism>
<keyword evidence="3" id="KW-1185">Reference proteome</keyword>
<name>A0A8H5ERG6_9AGAR</name>
<dbReference type="AlphaFoldDB" id="A0A8H5ERG6"/>
<comment type="caution">
    <text evidence="2">The sequence shown here is derived from an EMBL/GenBank/DDBJ whole genome shotgun (WGS) entry which is preliminary data.</text>
</comment>
<evidence type="ECO:0000313" key="3">
    <source>
        <dbReference type="Proteomes" id="UP000567179"/>
    </source>
</evidence>
<feature type="compositionally biased region" description="Pro residues" evidence="1">
    <location>
        <begin position="54"/>
        <end position="72"/>
    </location>
</feature>
<dbReference type="Proteomes" id="UP000567179">
    <property type="component" value="Unassembled WGS sequence"/>
</dbReference>